<organism evidence="1 2">
    <name type="scientific">Daphnia magna</name>
    <dbReference type="NCBI Taxonomy" id="35525"/>
    <lineage>
        <taxon>Eukaryota</taxon>
        <taxon>Metazoa</taxon>
        <taxon>Ecdysozoa</taxon>
        <taxon>Arthropoda</taxon>
        <taxon>Crustacea</taxon>
        <taxon>Branchiopoda</taxon>
        <taxon>Diplostraca</taxon>
        <taxon>Cladocera</taxon>
        <taxon>Anomopoda</taxon>
        <taxon>Daphniidae</taxon>
        <taxon>Daphnia</taxon>
    </lineage>
</organism>
<keyword evidence="2" id="KW-1185">Reference proteome</keyword>
<dbReference type="Proteomes" id="UP001234178">
    <property type="component" value="Unassembled WGS sequence"/>
</dbReference>
<sequence>MAGGITAGTEAGNGVLTGGVSMAKEEEHAGFLTTPKNSIAIIYAQFNVTKAIHVVYIYIERLKMIRMLDANIERNENDEERKKFEADVV</sequence>
<evidence type="ECO:0000313" key="2">
    <source>
        <dbReference type="Proteomes" id="UP001234178"/>
    </source>
</evidence>
<name>A0ABQ9YXX1_9CRUS</name>
<dbReference type="EMBL" id="JAOYFB010000001">
    <property type="protein sequence ID" value="KAK4005497.1"/>
    <property type="molecule type" value="Genomic_DNA"/>
</dbReference>
<comment type="caution">
    <text evidence="1">The sequence shown here is derived from an EMBL/GenBank/DDBJ whole genome shotgun (WGS) entry which is preliminary data.</text>
</comment>
<accession>A0ABQ9YXX1</accession>
<protein>
    <submittedName>
        <fullName evidence="1">Uncharacterized protein</fullName>
    </submittedName>
</protein>
<gene>
    <name evidence="1" type="ORF">OUZ56_007205</name>
</gene>
<reference evidence="1 2" key="1">
    <citation type="journal article" date="2023" name="Nucleic Acids Res.">
        <title>The hologenome of Daphnia magna reveals possible DNA methylation and microbiome-mediated evolution of the host genome.</title>
        <authorList>
            <person name="Chaturvedi A."/>
            <person name="Li X."/>
            <person name="Dhandapani V."/>
            <person name="Marshall H."/>
            <person name="Kissane S."/>
            <person name="Cuenca-Cambronero M."/>
            <person name="Asole G."/>
            <person name="Calvet F."/>
            <person name="Ruiz-Romero M."/>
            <person name="Marangio P."/>
            <person name="Guigo R."/>
            <person name="Rago D."/>
            <person name="Mirbahai L."/>
            <person name="Eastwood N."/>
            <person name="Colbourne J.K."/>
            <person name="Zhou J."/>
            <person name="Mallon E."/>
            <person name="Orsini L."/>
        </authorList>
    </citation>
    <scope>NUCLEOTIDE SEQUENCE [LARGE SCALE GENOMIC DNA]</scope>
    <source>
        <strain evidence="1">LRV0_1</strain>
    </source>
</reference>
<proteinExistence type="predicted"/>
<evidence type="ECO:0000313" key="1">
    <source>
        <dbReference type="EMBL" id="KAK4005497.1"/>
    </source>
</evidence>